<evidence type="ECO:0000256" key="3">
    <source>
        <dbReference type="ARBA" id="ARBA00007931"/>
    </source>
</evidence>
<keyword evidence="9 11" id="KW-0482">Metalloprotease</keyword>
<protein>
    <recommendedName>
        <fullName evidence="11">Zinc metalloprotease</fullName>
        <ecNumber evidence="11">3.4.24.-</ecNumber>
    </recommendedName>
</protein>
<dbReference type="GO" id="GO:0046872">
    <property type="term" value="F:metal ion binding"/>
    <property type="evidence" value="ECO:0007669"/>
    <property type="project" value="UniProtKB-KW"/>
</dbReference>
<comment type="similarity">
    <text evidence="3 11">Belongs to the peptidase M50B family.</text>
</comment>
<feature type="transmembrane region" description="Helical" evidence="11">
    <location>
        <begin position="6"/>
        <end position="28"/>
    </location>
</feature>
<keyword evidence="5 11" id="KW-0812">Transmembrane</keyword>
<evidence type="ECO:0000256" key="2">
    <source>
        <dbReference type="ARBA" id="ARBA00004141"/>
    </source>
</evidence>
<evidence type="ECO:0000256" key="1">
    <source>
        <dbReference type="ARBA" id="ARBA00001947"/>
    </source>
</evidence>
<dbReference type="PANTHER" id="PTHR42837">
    <property type="entry name" value="REGULATOR OF SIGMA-E PROTEASE RSEP"/>
    <property type="match status" value="1"/>
</dbReference>
<dbReference type="EMBL" id="FQUO01000015">
    <property type="protein sequence ID" value="SHF96770.1"/>
    <property type="molecule type" value="Genomic_DNA"/>
</dbReference>
<dbReference type="Gene3D" id="2.30.42.10">
    <property type="match status" value="2"/>
</dbReference>
<keyword evidence="7 11" id="KW-0862">Zinc</keyword>
<dbReference type="NCBIfam" id="TIGR00054">
    <property type="entry name" value="RIP metalloprotease RseP"/>
    <property type="match status" value="1"/>
</dbReference>
<keyword evidence="6 11" id="KW-0378">Hydrolase</keyword>
<organism evidence="13 14">
    <name type="scientific">Cnuella takakiae</name>
    <dbReference type="NCBI Taxonomy" id="1302690"/>
    <lineage>
        <taxon>Bacteria</taxon>
        <taxon>Pseudomonadati</taxon>
        <taxon>Bacteroidota</taxon>
        <taxon>Chitinophagia</taxon>
        <taxon>Chitinophagales</taxon>
        <taxon>Chitinophagaceae</taxon>
        <taxon>Cnuella</taxon>
    </lineage>
</organism>
<keyword evidence="10 11" id="KW-0472">Membrane</keyword>
<dbReference type="InterPro" id="IPR036034">
    <property type="entry name" value="PDZ_sf"/>
</dbReference>
<dbReference type="InterPro" id="IPR008915">
    <property type="entry name" value="Peptidase_M50"/>
</dbReference>
<keyword evidence="8 11" id="KW-1133">Transmembrane helix</keyword>
<dbReference type="RefSeq" id="WP_073045901.1">
    <property type="nucleotide sequence ID" value="NZ_FQUO01000015.1"/>
</dbReference>
<dbReference type="SUPFAM" id="SSF50156">
    <property type="entry name" value="PDZ domain-like"/>
    <property type="match status" value="2"/>
</dbReference>
<keyword evidence="14" id="KW-1185">Reference proteome</keyword>
<keyword evidence="4 13" id="KW-0645">Protease</keyword>
<dbReference type="AlphaFoldDB" id="A0A1M5FYY9"/>
<dbReference type="EC" id="3.4.24.-" evidence="11"/>
<name>A0A1M5FYY9_9BACT</name>
<proteinExistence type="inferred from homology"/>
<evidence type="ECO:0000256" key="5">
    <source>
        <dbReference type="ARBA" id="ARBA00022692"/>
    </source>
</evidence>
<feature type="transmembrane region" description="Helical" evidence="11">
    <location>
        <begin position="111"/>
        <end position="136"/>
    </location>
</feature>
<sequence>MVLLAVNWSAFFANVGQFILSFSILVVLHELGHFLPAKWFGCRVEKFYLFFNPWFSLWKKKVGETEYGLGWVPLGGYVKISGMIDESMDKEQLNRPAESWEFRSKPAWQRLIIMLGGVTVNFILALVLFAMILFVWGEERLPMQSLKYGIATDSLATAVGLRDGDQIKALNGKPVQYYGDFMKDLAYSEAVQLTVNRNGADTTVHFPEGTVRQLTKNQLRGFVTPRIPIIVDSVSSEIKTNSGELKKGDRIVALNGQPTGYFDDFNETKLQYKGKPITLSVLRGTDTARVGVTVKEDGSIGFFPVGPAKLFATEKKDYSFVEAIPAGANYGVERLGEYVNGIRLLFTSKEHKVSDNLGSVISIGKTFGGAWDWQRFWTMTALFSIILAFMNILPIPALDGGHALFTLAEMITGRKPSDKFMEYAQMAGMVLLLGLMLYAFGLDIWRLIR</sequence>
<feature type="domain" description="Peptidase M50" evidence="12">
    <location>
        <begin position="18"/>
        <end position="434"/>
    </location>
</feature>
<dbReference type="PANTHER" id="PTHR42837:SF2">
    <property type="entry name" value="MEMBRANE METALLOPROTEASE ARASP2, CHLOROPLASTIC-RELATED"/>
    <property type="match status" value="1"/>
</dbReference>
<evidence type="ECO:0000259" key="12">
    <source>
        <dbReference type="Pfam" id="PF02163"/>
    </source>
</evidence>
<dbReference type="GO" id="GO:0016020">
    <property type="term" value="C:membrane"/>
    <property type="evidence" value="ECO:0007669"/>
    <property type="project" value="UniProtKB-SubCell"/>
</dbReference>
<evidence type="ECO:0000313" key="13">
    <source>
        <dbReference type="EMBL" id="SHF96770.1"/>
    </source>
</evidence>
<dbReference type="OrthoDB" id="9782003at2"/>
<reference evidence="13 14" key="1">
    <citation type="submission" date="2016-11" db="EMBL/GenBank/DDBJ databases">
        <authorList>
            <person name="Jaros S."/>
            <person name="Januszkiewicz K."/>
            <person name="Wedrychowicz H."/>
        </authorList>
    </citation>
    <scope>NUCLEOTIDE SEQUENCE [LARGE SCALE GENOMIC DNA]</scope>
    <source>
        <strain evidence="13 14">DSM 26897</strain>
    </source>
</reference>
<comment type="cofactor">
    <cofactor evidence="1 11">
        <name>Zn(2+)</name>
        <dbReference type="ChEBI" id="CHEBI:29105"/>
    </cofactor>
</comment>
<evidence type="ECO:0000256" key="6">
    <source>
        <dbReference type="ARBA" id="ARBA00022801"/>
    </source>
</evidence>
<evidence type="ECO:0000256" key="9">
    <source>
        <dbReference type="ARBA" id="ARBA00023049"/>
    </source>
</evidence>
<evidence type="ECO:0000256" key="4">
    <source>
        <dbReference type="ARBA" id="ARBA00022670"/>
    </source>
</evidence>
<gene>
    <name evidence="13" type="ORF">SAMN05444008_11530</name>
</gene>
<comment type="subcellular location">
    <subcellularLocation>
        <location evidence="2">Membrane</location>
        <topology evidence="2">Multi-pass membrane protein</topology>
    </subcellularLocation>
</comment>
<evidence type="ECO:0000256" key="10">
    <source>
        <dbReference type="ARBA" id="ARBA00023136"/>
    </source>
</evidence>
<dbReference type="GO" id="GO:0006508">
    <property type="term" value="P:proteolysis"/>
    <property type="evidence" value="ECO:0007669"/>
    <property type="project" value="UniProtKB-KW"/>
</dbReference>
<accession>A0A1M5FYY9</accession>
<evidence type="ECO:0000256" key="8">
    <source>
        <dbReference type="ARBA" id="ARBA00022989"/>
    </source>
</evidence>
<dbReference type="Pfam" id="PF02163">
    <property type="entry name" value="Peptidase_M50"/>
    <property type="match status" value="1"/>
</dbReference>
<dbReference type="CDD" id="cd06163">
    <property type="entry name" value="S2P-M50_PDZ_RseP-like"/>
    <property type="match status" value="1"/>
</dbReference>
<evidence type="ECO:0000256" key="7">
    <source>
        <dbReference type="ARBA" id="ARBA00022833"/>
    </source>
</evidence>
<dbReference type="InterPro" id="IPR004387">
    <property type="entry name" value="Pept_M50_Zn"/>
</dbReference>
<keyword evidence="11" id="KW-0479">Metal-binding</keyword>
<dbReference type="Proteomes" id="UP000184368">
    <property type="component" value="Unassembled WGS sequence"/>
</dbReference>
<dbReference type="STRING" id="1302690.BUE76_10460"/>
<feature type="transmembrane region" description="Helical" evidence="11">
    <location>
        <begin position="420"/>
        <end position="440"/>
    </location>
</feature>
<dbReference type="GO" id="GO:0004222">
    <property type="term" value="F:metalloendopeptidase activity"/>
    <property type="evidence" value="ECO:0007669"/>
    <property type="project" value="InterPro"/>
</dbReference>
<evidence type="ECO:0000256" key="11">
    <source>
        <dbReference type="RuleBase" id="RU362031"/>
    </source>
</evidence>
<evidence type="ECO:0000313" key="14">
    <source>
        <dbReference type="Proteomes" id="UP000184368"/>
    </source>
</evidence>
<feature type="transmembrane region" description="Helical" evidence="11">
    <location>
        <begin position="376"/>
        <end position="399"/>
    </location>
</feature>